<dbReference type="PANTHER" id="PTHR13767">
    <property type="entry name" value="TRNA-PSEUDOURIDINE SYNTHASE"/>
    <property type="match status" value="1"/>
</dbReference>
<dbReference type="Pfam" id="PF01509">
    <property type="entry name" value="TruB_N"/>
    <property type="match status" value="1"/>
</dbReference>
<feature type="compositionally biased region" description="Basic and acidic residues" evidence="6">
    <location>
        <begin position="413"/>
        <end position="424"/>
    </location>
</feature>
<feature type="compositionally biased region" description="Basic and acidic residues" evidence="6">
    <location>
        <begin position="389"/>
        <end position="402"/>
    </location>
</feature>
<comment type="similarity">
    <text evidence="2">Belongs to the pseudouridine synthase TruB family.</text>
</comment>
<evidence type="ECO:0000259" key="7">
    <source>
        <dbReference type="Pfam" id="PF01509"/>
    </source>
</evidence>
<comment type="caution">
    <text evidence="8">The sequence shown here is derived from an EMBL/GenBank/DDBJ whole genome shotgun (WGS) entry which is preliminary data.</text>
</comment>
<dbReference type="InterPro" id="IPR020103">
    <property type="entry name" value="PsdUridine_synth_cat_dom_sf"/>
</dbReference>
<reference evidence="8 9" key="1">
    <citation type="journal article" date="2021" name="Nat. Commun.">
        <title>Genetic determinants of endophytism in the Arabidopsis root mycobiome.</title>
        <authorList>
            <person name="Mesny F."/>
            <person name="Miyauchi S."/>
            <person name="Thiergart T."/>
            <person name="Pickel B."/>
            <person name="Atanasova L."/>
            <person name="Karlsson M."/>
            <person name="Huettel B."/>
            <person name="Barry K.W."/>
            <person name="Haridas S."/>
            <person name="Chen C."/>
            <person name="Bauer D."/>
            <person name="Andreopoulos W."/>
            <person name="Pangilinan J."/>
            <person name="LaButti K."/>
            <person name="Riley R."/>
            <person name="Lipzen A."/>
            <person name="Clum A."/>
            <person name="Drula E."/>
            <person name="Henrissat B."/>
            <person name="Kohler A."/>
            <person name="Grigoriev I.V."/>
            <person name="Martin F.M."/>
            <person name="Hacquard S."/>
        </authorList>
    </citation>
    <scope>NUCLEOTIDE SEQUENCE [LARGE SCALE GENOMIC DNA]</scope>
    <source>
        <strain evidence="8 9">MPI-SDFR-AT-0080</strain>
    </source>
</reference>
<name>A0ABQ8G0B8_9PEZI</name>
<evidence type="ECO:0000256" key="1">
    <source>
        <dbReference type="ARBA" id="ARBA00001166"/>
    </source>
</evidence>
<dbReference type="Gene3D" id="3.30.2350.10">
    <property type="entry name" value="Pseudouridine synthase"/>
    <property type="match status" value="1"/>
</dbReference>
<feature type="region of interest" description="Disordered" evidence="6">
    <location>
        <begin position="228"/>
        <end position="306"/>
    </location>
</feature>
<feature type="compositionally biased region" description="Basic and acidic residues" evidence="6">
    <location>
        <begin position="228"/>
        <end position="237"/>
    </location>
</feature>
<dbReference type="HAMAP" id="MF_01080">
    <property type="entry name" value="TruB_bact"/>
    <property type="match status" value="1"/>
</dbReference>
<feature type="compositionally biased region" description="Basic and acidic residues" evidence="6">
    <location>
        <begin position="247"/>
        <end position="260"/>
    </location>
</feature>
<organism evidence="8 9">
    <name type="scientific">Macrophomina phaseolina</name>
    <dbReference type="NCBI Taxonomy" id="35725"/>
    <lineage>
        <taxon>Eukaryota</taxon>
        <taxon>Fungi</taxon>
        <taxon>Dikarya</taxon>
        <taxon>Ascomycota</taxon>
        <taxon>Pezizomycotina</taxon>
        <taxon>Dothideomycetes</taxon>
        <taxon>Dothideomycetes incertae sedis</taxon>
        <taxon>Botryosphaeriales</taxon>
        <taxon>Botryosphaeriaceae</taxon>
        <taxon>Macrophomina</taxon>
    </lineage>
</organism>
<keyword evidence="4" id="KW-0819">tRNA processing</keyword>
<feature type="compositionally biased region" description="Polar residues" evidence="6">
    <location>
        <begin position="281"/>
        <end position="301"/>
    </location>
</feature>
<gene>
    <name evidence="8" type="ORF">B0J12DRAFT_676976</name>
</gene>
<keyword evidence="9" id="KW-1185">Reference proteome</keyword>
<evidence type="ECO:0000256" key="2">
    <source>
        <dbReference type="ARBA" id="ARBA00008999"/>
    </source>
</evidence>
<feature type="region of interest" description="Disordered" evidence="6">
    <location>
        <begin position="389"/>
        <end position="424"/>
    </location>
</feature>
<dbReference type="InterPro" id="IPR014780">
    <property type="entry name" value="tRNA_psdUridine_synth_TruB"/>
</dbReference>
<protein>
    <recommendedName>
        <fullName evidence="3">tRNA pseudouridine(55) synthase</fullName>
        <ecNumber evidence="3">5.4.99.25</ecNumber>
    </recommendedName>
</protein>
<dbReference type="SUPFAM" id="SSF55120">
    <property type="entry name" value="Pseudouridine synthase"/>
    <property type="match status" value="1"/>
</dbReference>
<dbReference type="EC" id="5.4.99.25" evidence="3"/>
<evidence type="ECO:0000313" key="9">
    <source>
        <dbReference type="Proteomes" id="UP000774617"/>
    </source>
</evidence>
<evidence type="ECO:0000256" key="3">
    <source>
        <dbReference type="ARBA" id="ARBA00012787"/>
    </source>
</evidence>
<evidence type="ECO:0000256" key="6">
    <source>
        <dbReference type="SAM" id="MobiDB-lite"/>
    </source>
</evidence>
<sequence length="424" mass="46990">MFGFSPTLRRAAMSSSKPQLIQGVFAIHKPPGISSAQVLRDVERQFNPSKLFAPLLDAERQAVLAEKNSKKDKYRRKKGPNRTTRVKLGHGGTLDPLATGVLIAGVGGGTKALGRFLGECTKTYEATVLFGCATDTYDNTGKIMGRAPYAHVTRPMVEEALDRFKGDVMQKPPVYSALKFNGKKAYEIMREGGKPPEMQERPVTVYKLELVDWMEPGSHAWRFPKEELEAPKEDKDAALSASTSKESPAETGEKRKREDEAPASPSLKKTKMETEGEIKTVTPNQDGRSEQTISEESTVSKAQDDGSNAPAALIRMTVSSGFYVRTLCHDLGAAVNSLGCMTYLVRTQQGEFELGKNVLEYEELEKGEDVWGPKIKGYLESWMAREKERQAEHGKLLMETRSRSRSPAMPLEKTQKEPEGLELD</sequence>
<proteinExistence type="inferred from homology"/>
<evidence type="ECO:0000313" key="8">
    <source>
        <dbReference type="EMBL" id="KAH7038933.1"/>
    </source>
</evidence>
<dbReference type="Proteomes" id="UP000774617">
    <property type="component" value="Unassembled WGS sequence"/>
</dbReference>
<evidence type="ECO:0000256" key="5">
    <source>
        <dbReference type="ARBA" id="ARBA00023235"/>
    </source>
</evidence>
<dbReference type="PANTHER" id="PTHR13767:SF2">
    <property type="entry name" value="PSEUDOURIDYLATE SYNTHASE TRUB1"/>
    <property type="match status" value="1"/>
</dbReference>
<feature type="domain" description="Pseudouridine synthase II N-terminal" evidence="7">
    <location>
        <begin position="86"/>
        <end position="216"/>
    </location>
</feature>
<accession>A0ABQ8G0B8</accession>
<dbReference type="InterPro" id="IPR002501">
    <property type="entry name" value="PsdUridine_synth_N"/>
</dbReference>
<dbReference type="EMBL" id="JAGTJR010000032">
    <property type="protein sequence ID" value="KAH7038933.1"/>
    <property type="molecule type" value="Genomic_DNA"/>
</dbReference>
<keyword evidence="5" id="KW-0413">Isomerase</keyword>
<comment type="catalytic activity">
    <reaction evidence="1">
        <text>a uridine in mRNA = a pseudouridine in mRNA</text>
        <dbReference type="Rhea" id="RHEA:56644"/>
        <dbReference type="Rhea" id="RHEA-COMP:14658"/>
        <dbReference type="Rhea" id="RHEA-COMP:14659"/>
        <dbReference type="ChEBI" id="CHEBI:65314"/>
        <dbReference type="ChEBI" id="CHEBI:65315"/>
    </reaction>
</comment>
<evidence type="ECO:0000256" key="4">
    <source>
        <dbReference type="ARBA" id="ARBA00022694"/>
    </source>
</evidence>